<dbReference type="AlphaFoldDB" id="A0A6V7PEY7"/>
<gene>
    <name evidence="2" type="ORF">CB5_LOCUS12465</name>
</gene>
<feature type="region of interest" description="Disordered" evidence="1">
    <location>
        <begin position="1"/>
        <end position="106"/>
    </location>
</feature>
<evidence type="ECO:0000313" key="2">
    <source>
        <dbReference type="EMBL" id="CAD1829254.1"/>
    </source>
</evidence>
<reference evidence="2" key="1">
    <citation type="submission" date="2020-07" db="EMBL/GenBank/DDBJ databases">
        <authorList>
            <person name="Lin J."/>
        </authorList>
    </citation>
    <scope>NUCLEOTIDE SEQUENCE</scope>
</reference>
<organism evidence="2">
    <name type="scientific">Ananas comosus var. bracteatus</name>
    <name type="common">red pineapple</name>
    <dbReference type="NCBI Taxonomy" id="296719"/>
    <lineage>
        <taxon>Eukaryota</taxon>
        <taxon>Viridiplantae</taxon>
        <taxon>Streptophyta</taxon>
        <taxon>Embryophyta</taxon>
        <taxon>Tracheophyta</taxon>
        <taxon>Spermatophyta</taxon>
        <taxon>Magnoliopsida</taxon>
        <taxon>Liliopsida</taxon>
        <taxon>Poales</taxon>
        <taxon>Bromeliaceae</taxon>
        <taxon>Bromelioideae</taxon>
        <taxon>Ananas</taxon>
    </lineage>
</organism>
<accession>A0A6V7PEY7</accession>
<sequence length="172" mass="18593">MLRRRIGRRGRGSGNHRRGSGANSSAQALEREGGAGPWRQAEHQTHRCRVAAEGGRRSAVALVEEEAEGDTVGGRSPRSTRGREDRDRSSGPRRSGSEVRPDSPFNLIGEENLYSHTETVCGTTTSASIVKYSGDHYLGGATTSSVKRLVSMIQSSQLEDTLATRVIVLLPH</sequence>
<evidence type="ECO:0000256" key="1">
    <source>
        <dbReference type="SAM" id="MobiDB-lite"/>
    </source>
</evidence>
<dbReference type="EMBL" id="LR862147">
    <property type="protein sequence ID" value="CAD1829254.1"/>
    <property type="molecule type" value="Genomic_DNA"/>
</dbReference>
<feature type="compositionally biased region" description="Basic and acidic residues" evidence="1">
    <location>
        <begin position="81"/>
        <end position="101"/>
    </location>
</feature>
<protein>
    <submittedName>
        <fullName evidence="2">Uncharacterized protein</fullName>
    </submittedName>
</protein>
<feature type="compositionally biased region" description="Basic residues" evidence="1">
    <location>
        <begin position="1"/>
        <end position="19"/>
    </location>
</feature>
<proteinExistence type="predicted"/>
<name>A0A6V7PEY7_ANACO</name>